<gene>
    <name evidence="2" type="ORF">OJ1112_G06.5</name>
    <name evidence="3" type="ORF">OJ1520_C09.17</name>
</gene>
<feature type="compositionally biased region" description="Basic and acidic residues" evidence="1">
    <location>
        <begin position="1"/>
        <end position="30"/>
    </location>
</feature>
<dbReference type="EMBL" id="AP003996">
    <property type="protein sequence ID" value="BAD19126.1"/>
    <property type="molecule type" value="Genomic_DNA"/>
</dbReference>
<dbReference type="EMBL" id="AP004064">
    <property type="protein sequence ID" value="BAD19241.1"/>
    <property type="molecule type" value="Genomic_DNA"/>
</dbReference>
<dbReference type="Proteomes" id="UP000000763">
    <property type="component" value="Chromosome 2"/>
</dbReference>
<feature type="compositionally biased region" description="Basic and acidic residues" evidence="1">
    <location>
        <begin position="165"/>
        <end position="188"/>
    </location>
</feature>
<reference evidence="4" key="3">
    <citation type="journal article" date="2005" name="Nature">
        <title>The map-based sequence of the rice genome.</title>
        <authorList>
            <consortium name="International rice genome sequencing project (IRGSP)"/>
            <person name="Matsumoto T."/>
            <person name="Wu J."/>
            <person name="Kanamori H."/>
            <person name="Katayose Y."/>
            <person name="Fujisawa M."/>
            <person name="Namiki N."/>
            <person name="Mizuno H."/>
            <person name="Yamamoto K."/>
            <person name="Antonio B.A."/>
            <person name="Baba T."/>
            <person name="Sakata K."/>
            <person name="Nagamura Y."/>
            <person name="Aoki H."/>
            <person name="Arikawa K."/>
            <person name="Arita K."/>
            <person name="Bito T."/>
            <person name="Chiden Y."/>
            <person name="Fujitsuka N."/>
            <person name="Fukunaka R."/>
            <person name="Hamada M."/>
            <person name="Harada C."/>
            <person name="Hayashi A."/>
            <person name="Hijishita S."/>
            <person name="Honda M."/>
            <person name="Hosokawa S."/>
            <person name="Ichikawa Y."/>
            <person name="Idonuma A."/>
            <person name="Iijima M."/>
            <person name="Ikeda M."/>
            <person name="Ikeno M."/>
            <person name="Ito K."/>
            <person name="Ito S."/>
            <person name="Ito T."/>
            <person name="Ito Y."/>
            <person name="Ito Y."/>
            <person name="Iwabuchi A."/>
            <person name="Kamiya K."/>
            <person name="Karasawa W."/>
            <person name="Kurita K."/>
            <person name="Katagiri S."/>
            <person name="Kikuta A."/>
            <person name="Kobayashi H."/>
            <person name="Kobayashi N."/>
            <person name="Machita K."/>
            <person name="Maehara T."/>
            <person name="Masukawa M."/>
            <person name="Mizubayashi T."/>
            <person name="Mukai Y."/>
            <person name="Nagasaki H."/>
            <person name="Nagata Y."/>
            <person name="Naito S."/>
            <person name="Nakashima M."/>
            <person name="Nakama Y."/>
            <person name="Nakamichi Y."/>
            <person name="Nakamura M."/>
            <person name="Meguro A."/>
            <person name="Negishi M."/>
            <person name="Ohta I."/>
            <person name="Ohta T."/>
            <person name="Okamoto M."/>
            <person name="Ono N."/>
            <person name="Saji S."/>
            <person name="Sakaguchi M."/>
            <person name="Sakai K."/>
            <person name="Shibata M."/>
            <person name="Shimokawa T."/>
            <person name="Song J."/>
            <person name="Takazaki Y."/>
            <person name="Terasawa K."/>
            <person name="Tsugane M."/>
            <person name="Tsuji K."/>
            <person name="Ueda S."/>
            <person name="Waki K."/>
            <person name="Yamagata H."/>
            <person name="Yamamoto M."/>
            <person name="Yamamoto S."/>
            <person name="Yamane H."/>
            <person name="Yoshiki S."/>
            <person name="Yoshihara R."/>
            <person name="Yukawa K."/>
            <person name="Zhong H."/>
            <person name="Yano M."/>
            <person name="Yuan Q."/>
            <person name="Ouyang S."/>
            <person name="Liu J."/>
            <person name="Jones K.M."/>
            <person name="Gansberger K."/>
            <person name="Moffat K."/>
            <person name="Hill J."/>
            <person name="Bera J."/>
            <person name="Fadrosh D."/>
            <person name="Jin S."/>
            <person name="Johri S."/>
            <person name="Kim M."/>
            <person name="Overton L."/>
            <person name="Reardon M."/>
            <person name="Tsitrin T."/>
            <person name="Vuong H."/>
            <person name="Weaver B."/>
            <person name="Ciecko A."/>
            <person name="Tallon L."/>
            <person name="Jackson J."/>
            <person name="Pai G."/>
            <person name="Aken S.V."/>
            <person name="Utterback T."/>
            <person name="Reidmuller S."/>
            <person name="Feldblyum T."/>
            <person name="Hsiao J."/>
            <person name="Zismann V."/>
            <person name="Iobst S."/>
            <person name="de Vazeille A.R."/>
            <person name="Buell C.R."/>
            <person name="Ying K."/>
            <person name="Li Y."/>
            <person name="Lu T."/>
            <person name="Huang Y."/>
            <person name="Zhao Q."/>
            <person name="Feng Q."/>
            <person name="Zhang L."/>
            <person name="Zhu J."/>
            <person name="Weng Q."/>
            <person name="Mu J."/>
            <person name="Lu Y."/>
            <person name="Fan D."/>
            <person name="Liu Y."/>
            <person name="Guan J."/>
            <person name="Zhang Y."/>
            <person name="Yu S."/>
            <person name="Liu X."/>
            <person name="Zhang Y."/>
            <person name="Hong G."/>
            <person name="Han B."/>
            <person name="Choisne N."/>
            <person name="Demange N."/>
            <person name="Orjeda G."/>
            <person name="Samain S."/>
            <person name="Cattolico L."/>
            <person name="Pelletier E."/>
            <person name="Couloux A."/>
            <person name="Segurens B."/>
            <person name="Wincker P."/>
            <person name="D'Hont A."/>
            <person name="Scarpelli C."/>
            <person name="Weissenbach J."/>
            <person name="Salanoubat M."/>
            <person name="Quetier F."/>
            <person name="Yu Y."/>
            <person name="Kim H.R."/>
            <person name="Rambo T."/>
            <person name="Currie J."/>
            <person name="Collura K."/>
            <person name="Luo M."/>
            <person name="Yang T."/>
            <person name="Ammiraju J.S.S."/>
            <person name="Engler F."/>
            <person name="Soderlund C."/>
            <person name="Wing R.A."/>
            <person name="Palmer L.E."/>
            <person name="de la Bastide M."/>
            <person name="Spiegel L."/>
            <person name="Nascimento L."/>
            <person name="Zutavern T."/>
            <person name="O'Shaughnessy A."/>
            <person name="Dike S."/>
            <person name="Dedhia N."/>
            <person name="Preston R."/>
            <person name="Balija V."/>
            <person name="McCombie W.R."/>
            <person name="Chow T."/>
            <person name="Chen H."/>
            <person name="Chung M."/>
            <person name="Chen C."/>
            <person name="Shaw J."/>
            <person name="Wu H."/>
            <person name="Hsiao K."/>
            <person name="Chao Y."/>
            <person name="Chu M."/>
            <person name="Cheng C."/>
            <person name="Hour A."/>
            <person name="Lee P."/>
            <person name="Lin S."/>
            <person name="Lin Y."/>
            <person name="Liou J."/>
            <person name="Liu S."/>
            <person name="Hsing Y."/>
            <person name="Raghuvanshi S."/>
            <person name="Mohanty A."/>
            <person name="Bharti A.K."/>
            <person name="Gaur A."/>
            <person name="Gupta V."/>
            <person name="Kumar D."/>
            <person name="Ravi V."/>
            <person name="Vij S."/>
            <person name="Kapur A."/>
            <person name="Khurana P."/>
            <person name="Khurana P."/>
            <person name="Khurana J.P."/>
            <person name="Tyagi A.K."/>
            <person name="Gaikwad K."/>
            <person name="Singh A."/>
            <person name="Dalal V."/>
            <person name="Srivastava S."/>
            <person name="Dixit A."/>
            <person name="Pal A.K."/>
            <person name="Ghazi I.A."/>
            <person name="Yadav M."/>
            <person name="Pandit A."/>
            <person name="Bhargava A."/>
            <person name="Sureshbabu K."/>
            <person name="Batra K."/>
            <person name="Sharma T.R."/>
            <person name="Mohapatra T."/>
            <person name="Singh N.K."/>
            <person name="Messing J."/>
            <person name="Nelson A.B."/>
            <person name="Fuks G."/>
            <person name="Kavchok S."/>
            <person name="Keizer G."/>
            <person name="Linton E."/>
            <person name="Llaca V."/>
            <person name="Song R."/>
            <person name="Tanyolac B."/>
            <person name="Young S."/>
            <person name="Ho-Il K."/>
            <person name="Hahn J.H."/>
            <person name="Sangsakoo G."/>
            <person name="Vanavichit A."/>
            <person name="de Mattos Luiz.A.T."/>
            <person name="Zimmer P.D."/>
            <person name="Malone G."/>
            <person name="Dellagostin O."/>
            <person name="de Oliveira A.C."/>
            <person name="Bevan M."/>
            <person name="Bancroft I."/>
            <person name="Minx P."/>
            <person name="Cordum H."/>
            <person name="Wilson R."/>
            <person name="Cheng Z."/>
            <person name="Jin W."/>
            <person name="Jiang J."/>
            <person name="Leong S.A."/>
            <person name="Iwama H."/>
            <person name="Gojobori T."/>
            <person name="Itoh T."/>
            <person name="Niimura Y."/>
            <person name="Fujii Y."/>
            <person name="Habara T."/>
            <person name="Sakai H."/>
            <person name="Sato Y."/>
            <person name="Wilson G."/>
            <person name="Kumar K."/>
            <person name="McCouch S."/>
            <person name="Juretic N."/>
            <person name="Hoen D."/>
            <person name="Wright S."/>
            <person name="Bruskiewich R."/>
            <person name="Bureau T."/>
            <person name="Miyao A."/>
            <person name="Hirochika H."/>
            <person name="Nishikawa T."/>
            <person name="Kadowaki K."/>
            <person name="Sugiura M."/>
            <person name="Burr B."/>
            <person name="Sasaki T."/>
        </authorList>
    </citation>
    <scope>NUCLEOTIDE SEQUENCE [LARGE SCALE GENOMIC DNA]</scope>
    <source>
        <strain evidence="4">cv. Nipponbare</strain>
    </source>
</reference>
<feature type="compositionally biased region" description="Basic and acidic residues" evidence="1">
    <location>
        <begin position="138"/>
        <end position="153"/>
    </location>
</feature>
<organism evidence="3 4">
    <name type="scientific">Oryza sativa subsp. japonica</name>
    <name type="common">Rice</name>
    <dbReference type="NCBI Taxonomy" id="39947"/>
    <lineage>
        <taxon>Eukaryota</taxon>
        <taxon>Viridiplantae</taxon>
        <taxon>Streptophyta</taxon>
        <taxon>Embryophyta</taxon>
        <taxon>Tracheophyta</taxon>
        <taxon>Spermatophyta</taxon>
        <taxon>Magnoliopsida</taxon>
        <taxon>Liliopsida</taxon>
        <taxon>Poales</taxon>
        <taxon>Poaceae</taxon>
        <taxon>BOP clade</taxon>
        <taxon>Oryzoideae</taxon>
        <taxon>Oryzeae</taxon>
        <taxon>Oryzinae</taxon>
        <taxon>Oryza</taxon>
        <taxon>Oryza sativa</taxon>
    </lineage>
</organism>
<dbReference type="AlphaFoldDB" id="Q6K9A9"/>
<proteinExistence type="predicted"/>
<evidence type="ECO:0000313" key="4">
    <source>
        <dbReference type="Proteomes" id="UP000000763"/>
    </source>
</evidence>
<feature type="region of interest" description="Disordered" evidence="1">
    <location>
        <begin position="1"/>
        <end position="45"/>
    </location>
</feature>
<reference evidence="4" key="4">
    <citation type="journal article" date="2008" name="Nucleic Acids Res.">
        <title>The rice annotation project database (RAP-DB): 2008 update.</title>
        <authorList>
            <consortium name="The rice annotation project (RAP)"/>
        </authorList>
    </citation>
    <scope>GENOME REANNOTATION</scope>
    <source>
        <strain evidence="4">cv. Nipponbare</strain>
    </source>
</reference>
<feature type="region of interest" description="Disordered" evidence="1">
    <location>
        <begin position="111"/>
        <end position="260"/>
    </location>
</feature>
<name>Q6K9A9_ORYSJ</name>
<protein>
    <submittedName>
        <fullName evidence="3">Rattus norvegicus profilaggrin-like</fullName>
    </submittedName>
</protein>
<evidence type="ECO:0000313" key="2">
    <source>
        <dbReference type="EMBL" id="BAD19126.1"/>
    </source>
</evidence>
<evidence type="ECO:0000256" key="1">
    <source>
        <dbReference type="SAM" id="MobiDB-lite"/>
    </source>
</evidence>
<evidence type="ECO:0000313" key="3">
    <source>
        <dbReference type="EMBL" id="BAD19241.1"/>
    </source>
</evidence>
<sequence>MERTGRAKWADRPKAAQDARVRGREERESRWTGLTARGPGWDPLVGDTAHCAERARGVRARAGEERGACARAHAQPHGSRWNALTGGADRGRPVPTSAELAPTWRLRGCHAGRREVDDDTGRNGRRTIAASGGANHGDTGESEHTGWLHETRGNEPTARIRRRKLDGGESRRRQPAGREEGNGDEVTKGRFPAVRASTRPRKSDASVGLGGATPSEAGDERVLRSSGGNGGEYTASDGNGEEMERGGRTERGTTVRVGVL</sequence>
<feature type="region of interest" description="Disordered" evidence="1">
    <location>
        <begin position="67"/>
        <end position="96"/>
    </location>
</feature>
<feature type="compositionally biased region" description="Basic and acidic residues" evidence="1">
    <location>
        <begin position="112"/>
        <end position="122"/>
    </location>
</feature>
<accession>Q6K9A9</accession>
<reference evidence="2" key="1">
    <citation type="submission" date="2001-08" db="EMBL/GenBank/DDBJ databases">
        <title>Oryza sativa nipponbare(GA3) genomic DNA, chromosome 2, BAC clone:OJ1112_G06.</title>
        <authorList>
            <person name="Sasaki T."/>
            <person name="Matsumoto T."/>
            <person name="Yamamoto K."/>
        </authorList>
    </citation>
    <scope>NUCLEOTIDE SEQUENCE</scope>
</reference>
<feature type="compositionally biased region" description="Basic and acidic residues" evidence="1">
    <location>
        <begin position="242"/>
        <end position="253"/>
    </location>
</feature>
<reference evidence="3" key="2">
    <citation type="submission" date="2001-08" db="EMBL/GenBank/DDBJ databases">
        <title>Oryza sativa nipponbare(GA3) genomic DNA, chromosome 2, BAC clone:OJ1520_C09.</title>
        <authorList>
            <person name="Sasaki T."/>
            <person name="Matsumoto T."/>
            <person name="Yamamoto K."/>
        </authorList>
    </citation>
    <scope>NUCLEOTIDE SEQUENCE</scope>
</reference>